<accession>K1TPM6</accession>
<dbReference type="EMBL" id="AJWY01008426">
    <property type="protein sequence ID" value="EKC61241.1"/>
    <property type="molecule type" value="Genomic_DNA"/>
</dbReference>
<evidence type="ECO:0000313" key="1">
    <source>
        <dbReference type="EMBL" id="EKC61241.1"/>
    </source>
</evidence>
<reference evidence="1" key="1">
    <citation type="journal article" date="2013" name="Environ. Microbiol.">
        <title>Microbiota from the distal guts of lean and obese adolescents exhibit partial functional redundancy besides clear differences in community structure.</title>
        <authorList>
            <person name="Ferrer M."/>
            <person name="Ruiz A."/>
            <person name="Lanza F."/>
            <person name="Haange S.B."/>
            <person name="Oberbach A."/>
            <person name="Till H."/>
            <person name="Bargiela R."/>
            <person name="Campoy C."/>
            <person name="Segura M.T."/>
            <person name="Richter M."/>
            <person name="von Bergen M."/>
            <person name="Seifert J."/>
            <person name="Suarez A."/>
        </authorList>
    </citation>
    <scope>NUCLEOTIDE SEQUENCE</scope>
</reference>
<sequence>MRHRAIVWSCPANYYTSLANWLENCWGINVVMDMETMISYIMYDTEDKERSLATYAKNSSAHHNA</sequence>
<comment type="caution">
    <text evidence="1">The sequence shown here is derived from an EMBL/GenBank/DDBJ whole genome shotgun (WGS) entry which is preliminary data.</text>
</comment>
<organism evidence="1">
    <name type="scientific">human gut metagenome</name>
    <dbReference type="NCBI Taxonomy" id="408170"/>
    <lineage>
        <taxon>unclassified sequences</taxon>
        <taxon>metagenomes</taxon>
        <taxon>organismal metagenomes</taxon>
    </lineage>
</organism>
<protein>
    <submittedName>
        <fullName evidence="1">Uncharacterized protein</fullName>
    </submittedName>
</protein>
<name>K1TPM6_9ZZZZ</name>
<proteinExistence type="predicted"/>
<gene>
    <name evidence="1" type="ORF">LEA_12451</name>
</gene>
<dbReference type="AlphaFoldDB" id="K1TPM6"/>